<evidence type="ECO:0000313" key="3">
    <source>
        <dbReference type="Proteomes" id="UP000008021"/>
    </source>
</evidence>
<feature type="region of interest" description="Disordered" evidence="1">
    <location>
        <begin position="1"/>
        <end position="24"/>
    </location>
</feature>
<dbReference type="Gramene" id="OMERI07G21800.3">
    <property type="protein sequence ID" value="OMERI07G21800.3"/>
    <property type="gene ID" value="OMERI07G21800"/>
</dbReference>
<dbReference type="STRING" id="40149.A0A0E0EFQ1"/>
<dbReference type="AlphaFoldDB" id="A0A0E0EFQ1"/>
<accession>A0A0E0EFQ1</accession>
<dbReference type="EnsemblPlants" id="OMERI07G21800.3">
    <property type="protein sequence ID" value="OMERI07G21800.3"/>
    <property type="gene ID" value="OMERI07G21800"/>
</dbReference>
<evidence type="ECO:0000313" key="2">
    <source>
        <dbReference type="EnsemblPlants" id="OMERI07G21800.3"/>
    </source>
</evidence>
<feature type="region of interest" description="Disordered" evidence="1">
    <location>
        <begin position="49"/>
        <end position="76"/>
    </location>
</feature>
<protein>
    <submittedName>
        <fullName evidence="2">Uncharacterized protein</fullName>
    </submittedName>
</protein>
<proteinExistence type="predicted"/>
<evidence type="ECO:0000256" key="1">
    <source>
        <dbReference type="SAM" id="MobiDB-lite"/>
    </source>
</evidence>
<organism evidence="2">
    <name type="scientific">Oryza meridionalis</name>
    <dbReference type="NCBI Taxonomy" id="40149"/>
    <lineage>
        <taxon>Eukaryota</taxon>
        <taxon>Viridiplantae</taxon>
        <taxon>Streptophyta</taxon>
        <taxon>Embryophyta</taxon>
        <taxon>Tracheophyta</taxon>
        <taxon>Spermatophyta</taxon>
        <taxon>Magnoliopsida</taxon>
        <taxon>Liliopsida</taxon>
        <taxon>Poales</taxon>
        <taxon>Poaceae</taxon>
        <taxon>BOP clade</taxon>
        <taxon>Oryzoideae</taxon>
        <taxon>Oryzeae</taxon>
        <taxon>Oryzinae</taxon>
        <taxon>Oryza</taxon>
    </lineage>
</organism>
<reference evidence="2" key="1">
    <citation type="submission" date="2015-04" db="UniProtKB">
        <authorList>
            <consortium name="EnsemblPlants"/>
        </authorList>
    </citation>
    <scope>IDENTIFICATION</scope>
</reference>
<dbReference type="Proteomes" id="UP000008021">
    <property type="component" value="Chromosome 7"/>
</dbReference>
<dbReference type="HOGENOM" id="CLU_1285071_0_0_1"/>
<keyword evidence="3" id="KW-1185">Reference proteome</keyword>
<name>A0A0E0EFQ1_9ORYZ</name>
<reference evidence="2" key="2">
    <citation type="submission" date="2018-05" db="EMBL/GenBank/DDBJ databases">
        <title>OmerRS3 (Oryza meridionalis Reference Sequence Version 3).</title>
        <authorList>
            <person name="Zhang J."/>
            <person name="Kudrna D."/>
            <person name="Lee S."/>
            <person name="Talag J."/>
            <person name="Welchert J."/>
            <person name="Wing R.A."/>
        </authorList>
    </citation>
    <scope>NUCLEOTIDE SEQUENCE [LARGE SCALE GENOMIC DNA]</scope>
    <source>
        <strain evidence="2">cv. OR44</strain>
    </source>
</reference>
<sequence>MKCRKLSTAPPVPTSTAPLPLLPPRLLLSGVPPPRSPLHAAFPPALCAQSPPDAAKSSGTTLRASPPRSPLSVRDRPVPLRPGQILSLLHTFLPGVSGEFKARSSAAPFPLLPEAALPPDSDVLYGLGFLVRWGTLDLVVVVRIRPPCRVAKEEEAEEDARALDFCKRKAATNSVAIQGQDFTFDAVADEVSSQITKWICMDGCRVWAEAGDGGGVWCVWQCSKNDPGQHLGGNKMLGGG</sequence>